<keyword evidence="3" id="KW-1185">Reference proteome</keyword>
<dbReference type="Proteomes" id="UP000641386">
    <property type="component" value="Unassembled WGS sequence"/>
</dbReference>
<feature type="compositionally biased region" description="Low complexity" evidence="1">
    <location>
        <begin position="13"/>
        <end position="24"/>
    </location>
</feature>
<proteinExistence type="predicted"/>
<organism evidence="2 3">
    <name type="scientific">Streptomyces spiralis</name>
    <dbReference type="NCBI Taxonomy" id="66376"/>
    <lineage>
        <taxon>Bacteria</taxon>
        <taxon>Bacillati</taxon>
        <taxon>Actinomycetota</taxon>
        <taxon>Actinomycetes</taxon>
        <taxon>Kitasatosporales</taxon>
        <taxon>Streptomycetaceae</taxon>
        <taxon>Streptomyces</taxon>
    </lineage>
</organism>
<reference evidence="2" key="2">
    <citation type="submission" date="2020-09" db="EMBL/GenBank/DDBJ databases">
        <authorList>
            <person name="Sun Q."/>
            <person name="Ohkuma M."/>
        </authorList>
    </citation>
    <scope>NUCLEOTIDE SEQUENCE</scope>
    <source>
        <strain evidence="2">JCM 3302</strain>
    </source>
</reference>
<reference evidence="2" key="1">
    <citation type="journal article" date="2014" name="Int. J. Syst. Evol. Microbiol.">
        <title>Complete genome sequence of Corynebacterium casei LMG S-19264T (=DSM 44701T), isolated from a smear-ripened cheese.</title>
        <authorList>
            <consortium name="US DOE Joint Genome Institute (JGI-PGF)"/>
            <person name="Walter F."/>
            <person name="Albersmeier A."/>
            <person name="Kalinowski J."/>
            <person name="Ruckert C."/>
        </authorList>
    </citation>
    <scope>NUCLEOTIDE SEQUENCE</scope>
    <source>
        <strain evidence="2">JCM 3302</strain>
    </source>
</reference>
<protein>
    <submittedName>
        <fullName evidence="2">Uncharacterized protein</fullName>
    </submittedName>
</protein>
<evidence type="ECO:0000256" key="1">
    <source>
        <dbReference type="SAM" id="MobiDB-lite"/>
    </source>
</evidence>
<accession>A0A919E386</accession>
<feature type="region of interest" description="Disordered" evidence="1">
    <location>
        <begin position="1"/>
        <end position="44"/>
    </location>
</feature>
<dbReference type="AlphaFoldDB" id="A0A919E386"/>
<evidence type="ECO:0000313" key="3">
    <source>
        <dbReference type="Proteomes" id="UP000641386"/>
    </source>
</evidence>
<dbReference type="EMBL" id="BNBC01000054">
    <property type="protein sequence ID" value="GHF08468.1"/>
    <property type="molecule type" value="Genomic_DNA"/>
</dbReference>
<name>A0A919E386_9ACTN</name>
<gene>
    <name evidence="2" type="ORF">GCM10014715_75370</name>
</gene>
<comment type="caution">
    <text evidence="2">The sequence shown here is derived from an EMBL/GenBank/DDBJ whole genome shotgun (WGS) entry which is preliminary data.</text>
</comment>
<feature type="compositionally biased region" description="Basic and acidic residues" evidence="1">
    <location>
        <begin position="1"/>
        <end position="11"/>
    </location>
</feature>
<evidence type="ECO:0000313" key="2">
    <source>
        <dbReference type="EMBL" id="GHF08468.1"/>
    </source>
</evidence>
<sequence>MRVRPAERTACRPDAGAGAAPDAGNMSGSLPVTVHPPSPTGGRRVRVDGEILGLAYSIADVAEFLRRAGLEVDPAEVSVSPLIDWRGVGPEYWGPETDGASPDSG</sequence>